<proteinExistence type="predicted"/>
<protein>
    <submittedName>
        <fullName evidence="1">VOC family protein</fullName>
    </submittedName>
</protein>
<reference evidence="1" key="1">
    <citation type="submission" date="2024-03" db="EMBL/GenBank/DDBJ databases">
        <title>Whole genome sequecning of epiphytes from Marcgravia umbellata leaves.</title>
        <authorList>
            <person name="Kumar G."/>
            <person name="Savka M.A."/>
        </authorList>
    </citation>
    <scope>NUCLEOTIDE SEQUENCE</scope>
    <source>
        <strain evidence="1">RIT_BL5</strain>
    </source>
</reference>
<keyword evidence="2" id="KW-1185">Reference proteome</keyword>
<dbReference type="Proteomes" id="UP001380953">
    <property type="component" value="Unassembled WGS sequence"/>
</dbReference>
<sequence length="134" mass="14559">MSGPNLGKGRIDVVTLFAEELEETVSFYRKVFGLEPVYEDDHSAVFDFANISINLLRTTEAPGLMDPAVVAHAADGSRFLFTIRVEDVDAVCRELGGLGVALLNGPVDRPWGVRTASFADPAGHAWEIAQSIRK</sequence>
<evidence type="ECO:0000313" key="2">
    <source>
        <dbReference type="Proteomes" id="UP001380953"/>
    </source>
</evidence>
<comment type="caution">
    <text evidence="1">The sequence shown here is derived from an EMBL/GenBank/DDBJ whole genome shotgun (WGS) entry which is preliminary data.</text>
</comment>
<organism evidence="1 2">
    <name type="scientific">Saccharibacillus sacchari</name>
    <dbReference type="NCBI Taxonomy" id="456493"/>
    <lineage>
        <taxon>Bacteria</taxon>
        <taxon>Bacillati</taxon>
        <taxon>Bacillota</taxon>
        <taxon>Bacilli</taxon>
        <taxon>Bacillales</taxon>
        <taxon>Paenibacillaceae</taxon>
        <taxon>Saccharibacillus</taxon>
    </lineage>
</organism>
<accession>A0ACC6PFZ4</accession>
<name>A0ACC6PFZ4_9BACL</name>
<gene>
    <name evidence="1" type="ORF">WKI47_17975</name>
</gene>
<dbReference type="EMBL" id="JBBKAR010000045">
    <property type="protein sequence ID" value="MEJ8305802.1"/>
    <property type="molecule type" value="Genomic_DNA"/>
</dbReference>
<evidence type="ECO:0000313" key="1">
    <source>
        <dbReference type="EMBL" id="MEJ8305802.1"/>
    </source>
</evidence>